<name>A0A249MQS1_SPHXE</name>
<protein>
    <submittedName>
        <fullName evidence="1">Uncharacterized protein</fullName>
    </submittedName>
</protein>
<dbReference type="RefSeq" id="WP_017184328.1">
    <property type="nucleotide sequence ID" value="NZ_CP076556.1"/>
</dbReference>
<reference evidence="1 2" key="1">
    <citation type="submission" date="2017-08" db="EMBL/GenBank/DDBJ databases">
        <title>Whole Genome Sequence of Sphingobium hydrophobicum C1: Insights into Adaption to the Electronic-waste Contaminated Sediment.</title>
        <authorList>
            <person name="Song D."/>
            <person name="Chen X."/>
            <person name="Xu M."/>
        </authorList>
    </citation>
    <scope>NUCLEOTIDE SEQUENCE [LARGE SCALE GENOMIC DNA]</scope>
    <source>
        <strain evidence="1 2">C1</strain>
    </source>
</reference>
<evidence type="ECO:0000313" key="2">
    <source>
        <dbReference type="Proteomes" id="UP000217141"/>
    </source>
</evidence>
<dbReference type="KEGG" id="shyd:CJD35_03960"/>
<dbReference type="Proteomes" id="UP000217141">
    <property type="component" value="Chromosome I"/>
</dbReference>
<organism evidence="1 2">
    <name type="scientific">Sphingobium xenophagum</name>
    <dbReference type="NCBI Taxonomy" id="121428"/>
    <lineage>
        <taxon>Bacteria</taxon>
        <taxon>Pseudomonadati</taxon>
        <taxon>Pseudomonadota</taxon>
        <taxon>Alphaproteobacteria</taxon>
        <taxon>Sphingomonadales</taxon>
        <taxon>Sphingomonadaceae</taxon>
        <taxon>Sphingobium</taxon>
    </lineage>
</organism>
<gene>
    <name evidence="1" type="ORF">CJD35_03960</name>
</gene>
<proteinExistence type="predicted"/>
<accession>A0A249MQS1</accession>
<dbReference type="EMBL" id="CP022745">
    <property type="protein sequence ID" value="ASY43701.1"/>
    <property type="molecule type" value="Genomic_DNA"/>
</dbReference>
<dbReference type="AlphaFoldDB" id="A0A249MQS1"/>
<evidence type="ECO:0000313" key="1">
    <source>
        <dbReference type="EMBL" id="ASY43701.1"/>
    </source>
</evidence>
<sequence>MIPGGKPSPSRVVTGGFAAADHFSATRPLSVRLRKDAFQDRPSRKRGRRMLSGGPFSCCITDAWATD</sequence>